<proteinExistence type="predicted"/>
<evidence type="ECO:0000313" key="1">
    <source>
        <dbReference type="EMBL" id="GBP20220.1"/>
    </source>
</evidence>
<dbReference type="Proteomes" id="UP000299102">
    <property type="component" value="Unassembled WGS sequence"/>
</dbReference>
<dbReference type="EMBL" id="BGZK01000116">
    <property type="protein sequence ID" value="GBP20220.1"/>
    <property type="molecule type" value="Genomic_DNA"/>
</dbReference>
<sequence>MCSRCTKKRQPERSLQGGIRRAFVAAKSICCIAAKISCTYRCVILDSSAVAGRKRTPILKGQALGGCPRIFLNSEKCHPIWETLHHYGNISFGSPHVSGLPVIARSMDFRLRRVVAYNEGGGDQGVGTDTADAYDVGPRPDVTGRGMLGGNLSSPWLQMHSSGGHL</sequence>
<keyword evidence="2" id="KW-1185">Reference proteome</keyword>
<reference evidence="1 2" key="1">
    <citation type="journal article" date="2019" name="Commun. Biol.">
        <title>The bagworm genome reveals a unique fibroin gene that provides high tensile strength.</title>
        <authorList>
            <person name="Kono N."/>
            <person name="Nakamura H."/>
            <person name="Ohtoshi R."/>
            <person name="Tomita M."/>
            <person name="Numata K."/>
            <person name="Arakawa K."/>
        </authorList>
    </citation>
    <scope>NUCLEOTIDE SEQUENCE [LARGE SCALE GENOMIC DNA]</scope>
</reference>
<evidence type="ECO:0000313" key="2">
    <source>
        <dbReference type="Proteomes" id="UP000299102"/>
    </source>
</evidence>
<comment type="caution">
    <text evidence="1">The sequence shown here is derived from an EMBL/GenBank/DDBJ whole genome shotgun (WGS) entry which is preliminary data.</text>
</comment>
<gene>
    <name evidence="1" type="ORF">EVAR_82093_1</name>
</gene>
<accession>A0A4C1U1U1</accession>
<dbReference type="AlphaFoldDB" id="A0A4C1U1U1"/>
<name>A0A4C1U1U1_EUMVA</name>
<organism evidence="1 2">
    <name type="scientific">Eumeta variegata</name>
    <name type="common">Bagworm moth</name>
    <name type="synonym">Eumeta japonica</name>
    <dbReference type="NCBI Taxonomy" id="151549"/>
    <lineage>
        <taxon>Eukaryota</taxon>
        <taxon>Metazoa</taxon>
        <taxon>Ecdysozoa</taxon>
        <taxon>Arthropoda</taxon>
        <taxon>Hexapoda</taxon>
        <taxon>Insecta</taxon>
        <taxon>Pterygota</taxon>
        <taxon>Neoptera</taxon>
        <taxon>Endopterygota</taxon>
        <taxon>Lepidoptera</taxon>
        <taxon>Glossata</taxon>
        <taxon>Ditrysia</taxon>
        <taxon>Tineoidea</taxon>
        <taxon>Psychidae</taxon>
        <taxon>Oiketicinae</taxon>
        <taxon>Eumeta</taxon>
    </lineage>
</organism>
<protein>
    <submittedName>
        <fullName evidence="1">Uncharacterized protein</fullName>
    </submittedName>
</protein>